<gene>
    <name evidence="11" type="ORF">BON30_19725</name>
</gene>
<evidence type="ECO:0000256" key="2">
    <source>
        <dbReference type="ARBA" id="ARBA00004687"/>
    </source>
</evidence>
<dbReference type="GO" id="GO:0004376">
    <property type="term" value="F:GPI mannosyltransferase activity"/>
    <property type="evidence" value="ECO:0007669"/>
    <property type="project" value="InterPro"/>
</dbReference>
<comment type="subcellular location">
    <subcellularLocation>
        <location evidence="1">Endoplasmic reticulum membrane</location>
        <topology evidence="1">Multi-pass membrane protein</topology>
    </subcellularLocation>
</comment>
<dbReference type="AlphaFoldDB" id="A0A1L9BBR4"/>
<feature type="transmembrane region" description="Helical" evidence="10">
    <location>
        <begin position="12"/>
        <end position="32"/>
    </location>
</feature>
<dbReference type="GO" id="GO:0016020">
    <property type="term" value="C:membrane"/>
    <property type="evidence" value="ECO:0007669"/>
    <property type="project" value="GOC"/>
</dbReference>
<comment type="pathway">
    <text evidence="2">Glycolipid biosynthesis; glycosylphosphatidylinositol-anchor biosynthesis.</text>
</comment>
<evidence type="ECO:0000256" key="6">
    <source>
        <dbReference type="ARBA" id="ARBA00022692"/>
    </source>
</evidence>
<keyword evidence="7" id="KW-0256">Endoplasmic reticulum</keyword>
<keyword evidence="9 10" id="KW-0472">Membrane</keyword>
<keyword evidence="8 10" id="KW-1133">Transmembrane helix</keyword>
<evidence type="ECO:0000256" key="10">
    <source>
        <dbReference type="SAM" id="Phobius"/>
    </source>
</evidence>
<feature type="transmembrane region" description="Helical" evidence="10">
    <location>
        <begin position="173"/>
        <end position="197"/>
    </location>
</feature>
<evidence type="ECO:0000256" key="3">
    <source>
        <dbReference type="ARBA" id="ARBA00022502"/>
    </source>
</evidence>
<protein>
    <recommendedName>
        <fullName evidence="13">Glycosyltransferase RgtA/B/C/D-like domain-containing protein</fullName>
    </recommendedName>
</protein>
<dbReference type="GO" id="GO:0006506">
    <property type="term" value="P:GPI anchor biosynthetic process"/>
    <property type="evidence" value="ECO:0007669"/>
    <property type="project" value="UniProtKB-UniPathway"/>
</dbReference>
<dbReference type="PANTHER" id="PTHR12468:SF2">
    <property type="entry name" value="GPI MANNOSYLTRANSFERASE 2"/>
    <property type="match status" value="1"/>
</dbReference>
<dbReference type="STRING" id="83449.BON30_19725"/>
<feature type="transmembrane region" description="Helical" evidence="10">
    <location>
        <begin position="209"/>
        <end position="230"/>
    </location>
</feature>
<dbReference type="PANTHER" id="PTHR12468">
    <property type="entry name" value="GPI MANNOSYLTRANSFERASE 2"/>
    <property type="match status" value="1"/>
</dbReference>
<feature type="transmembrane region" description="Helical" evidence="10">
    <location>
        <begin position="92"/>
        <end position="110"/>
    </location>
</feature>
<proteinExistence type="predicted"/>
<feature type="transmembrane region" description="Helical" evidence="10">
    <location>
        <begin position="68"/>
        <end position="86"/>
    </location>
</feature>
<dbReference type="GO" id="GO:0031501">
    <property type="term" value="C:mannosyltransferase complex"/>
    <property type="evidence" value="ECO:0007669"/>
    <property type="project" value="TreeGrafter"/>
</dbReference>
<feature type="transmembrane region" description="Helical" evidence="10">
    <location>
        <begin position="131"/>
        <end position="161"/>
    </location>
</feature>
<accession>A0A1L9BBR4</accession>
<evidence type="ECO:0000313" key="12">
    <source>
        <dbReference type="Proteomes" id="UP000182229"/>
    </source>
</evidence>
<evidence type="ECO:0000256" key="5">
    <source>
        <dbReference type="ARBA" id="ARBA00022679"/>
    </source>
</evidence>
<dbReference type="EMBL" id="MPIN01000004">
    <property type="protein sequence ID" value="OJH39704.1"/>
    <property type="molecule type" value="Genomic_DNA"/>
</dbReference>
<comment type="caution">
    <text evidence="11">The sequence shown here is derived from an EMBL/GenBank/DDBJ whole genome shotgun (WGS) entry which is preliminary data.</text>
</comment>
<name>A0A1L9BBR4_9BACT</name>
<evidence type="ECO:0000256" key="1">
    <source>
        <dbReference type="ARBA" id="ARBA00004477"/>
    </source>
</evidence>
<reference evidence="12" key="1">
    <citation type="submission" date="2016-11" db="EMBL/GenBank/DDBJ databases">
        <authorList>
            <person name="Shukria A."/>
            <person name="Stevens D.C."/>
        </authorList>
    </citation>
    <scope>NUCLEOTIDE SEQUENCE [LARGE SCALE GENOMIC DNA]</scope>
    <source>
        <strain evidence="12">Cbfe23</strain>
    </source>
</reference>
<feature type="transmembrane region" description="Helical" evidence="10">
    <location>
        <begin position="271"/>
        <end position="288"/>
    </location>
</feature>
<dbReference type="InterPro" id="IPR007315">
    <property type="entry name" value="PIG-V/Gpi18"/>
</dbReference>
<evidence type="ECO:0000256" key="9">
    <source>
        <dbReference type="ARBA" id="ARBA00023136"/>
    </source>
</evidence>
<keyword evidence="6 10" id="KW-0812">Transmembrane</keyword>
<evidence type="ECO:0000313" key="11">
    <source>
        <dbReference type="EMBL" id="OJH39704.1"/>
    </source>
</evidence>
<sequence>MSPFLPDLTRPGTARFVSVCAAAMVLMHLAIWRWIAFRRHQPFGHLLTYWDANYYTAIARDGYSGPLFAFYPAYPLTVGALAKLLGVTELQWLGAAFSTVMFAVFVFVCVRVSQRDDLPRRLTPSTRLGWLFFLFSPASYIFHSHHTEALFLLLSFLSFYFSGTRRPVWGGLFGALCALTRNQGVFVGGMTALLAAWVETTPARRVRALLIAGLLSLLGVLGFLTFQTVVAGSPFAFMQAQQGWAHVDSLGGALKTLVFGNAWQSRDPYNVLWYVTWWVFLTGAVLLARQQPALGLYAMLCLLVQLLQGEFVNTFRFAAPLFPLLFFLGDDCARRPRWFQFGVVLILLLLNVATARHYGLGEWAY</sequence>
<evidence type="ECO:0000256" key="8">
    <source>
        <dbReference type="ARBA" id="ARBA00022989"/>
    </source>
</evidence>
<feature type="transmembrane region" description="Helical" evidence="10">
    <location>
        <begin position="338"/>
        <end position="359"/>
    </location>
</feature>
<keyword evidence="12" id="KW-1185">Reference proteome</keyword>
<dbReference type="Proteomes" id="UP000182229">
    <property type="component" value="Unassembled WGS sequence"/>
</dbReference>
<organism evidence="11 12">
    <name type="scientific">Cystobacter ferrugineus</name>
    <dbReference type="NCBI Taxonomy" id="83449"/>
    <lineage>
        <taxon>Bacteria</taxon>
        <taxon>Pseudomonadati</taxon>
        <taxon>Myxococcota</taxon>
        <taxon>Myxococcia</taxon>
        <taxon>Myxococcales</taxon>
        <taxon>Cystobacterineae</taxon>
        <taxon>Archangiaceae</taxon>
        <taxon>Cystobacter</taxon>
    </lineage>
</organism>
<keyword evidence="3" id="KW-0337">GPI-anchor biosynthesis</keyword>
<dbReference type="GO" id="GO:0000009">
    <property type="term" value="F:alpha-1,6-mannosyltransferase activity"/>
    <property type="evidence" value="ECO:0007669"/>
    <property type="project" value="InterPro"/>
</dbReference>
<keyword evidence="4" id="KW-0328">Glycosyltransferase</keyword>
<feature type="transmembrane region" description="Helical" evidence="10">
    <location>
        <begin position="295"/>
        <end position="318"/>
    </location>
</feature>
<keyword evidence="5" id="KW-0808">Transferase</keyword>
<evidence type="ECO:0008006" key="13">
    <source>
        <dbReference type="Google" id="ProtNLM"/>
    </source>
</evidence>
<dbReference type="UniPathway" id="UPA00196"/>
<evidence type="ECO:0000256" key="7">
    <source>
        <dbReference type="ARBA" id="ARBA00022824"/>
    </source>
</evidence>
<dbReference type="Pfam" id="PF04188">
    <property type="entry name" value="Mannosyl_trans2"/>
    <property type="match status" value="1"/>
</dbReference>
<reference evidence="11 12" key="2">
    <citation type="submission" date="2016-12" db="EMBL/GenBank/DDBJ databases">
        <title>Draft Genome Sequence of Cystobacter ferrugineus Strain Cbfe23.</title>
        <authorList>
            <person name="Akbar S."/>
            <person name="Dowd S.E."/>
            <person name="Stevens D.C."/>
        </authorList>
    </citation>
    <scope>NUCLEOTIDE SEQUENCE [LARGE SCALE GENOMIC DNA]</scope>
    <source>
        <strain evidence="11 12">Cbfe23</strain>
    </source>
</reference>
<dbReference type="RefSeq" id="WP_071899867.1">
    <property type="nucleotide sequence ID" value="NZ_MPIN01000004.1"/>
</dbReference>
<evidence type="ECO:0000256" key="4">
    <source>
        <dbReference type="ARBA" id="ARBA00022676"/>
    </source>
</evidence>